<dbReference type="GO" id="GO:0008757">
    <property type="term" value="F:S-adenosylmethionine-dependent methyltransferase activity"/>
    <property type="evidence" value="ECO:0007669"/>
    <property type="project" value="UniProtKB-UniRule"/>
</dbReference>
<keyword evidence="2 4" id="KW-0808">Transferase</keyword>
<comment type="function">
    <text evidence="4">Could be a S-adenosyl-L-methionine-dependent methyltransferase.</text>
</comment>
<evidence type="ECO:0000259" key="5">
    <source>
        <dbReference type="Pfam" id="PF13649"/>
    </source>
</evidence>
<comment type="similarity">
    <text evidence="4">Belongs to the methyltransferase superfamily. YrrT family.</text>
</comment>
<feature type="domain" description="Methyltransferase" evidence="5">
    <location>
        <begin position="49"/>
        <end position="136"/>
    </location>
</feature>
<sequence length="212" mass="24005">MGREFIELFEEWAEDYDNSVVGEDPQYAEVFANYDVILDAVVDHSVGRVLEFGVGTGNLSKKLLQAGHSVIGIEPSKEMRNIAKRKIPGLTVLDGDFLIYPAPTGKIETITSTYAFHHLTDDEKAIAIKQFAELLPLNGKVVFGDTMFKTEADKRMQIKEAVEKGHHDLAEDLNREYYPTLDTMKNAFEKHGFDVSFRQMNDFVWVLTANKK</sequence>
<dbReference type="InterPro" id="IPR023553">
    <property type="entry name" value="Uncharacterised_MeTfrase_YrrT"/>
</dbReference>
<organism evidence="6 7">
    <name type="scientific">Oceanobacillus profundus</name>
    <dbReference type="NCBI Taxonomy" id="372463"/>
    <lineage>
        <taxon>Bacteria</taxon>
        <taxon>Bacillati</taxon>
        <taxon>Bacillota</taxon>
        <taxon>Bacilli</taxon>
        <taxon>Bacillales</taxon>
        <taxon>Bacillaceae</taxon>
        <taxon>Oceanobacillus</taxon>
    </lineage>
</organism>
<evidence type="ECO:0000256" key="3">
    <source>
        <dbReference type="ARBA" id="ARBA00022691"/>
    </source>
</evidence>
<dbReference type="Proteomes" id="UP000285456">
    <property type="component" value="Unassembled WGS sequence"/>
</dbReference>
<evidence type="ECO:0000256" key="2">
    <source>
        <dbReference type="ARBA" id="ARBA00022679"/>
    </source>
</evidence>
<dbReference type="EC" id="2.1.1.-" evidence="4"/>
<keyword evidence="7" id="KW-1185">Reference proteome</keyword>
<keyword evidence="3 4" id="KW-0949">S-adenosyl-L-methionine</keyword>
<reference evidence="6 7" key="1">
    <citation type="journal article" date="2007" name="Int. J. Syst. Evol. Microbiol.">
        <title>Oceanobacillus profundus sp. nov., isolated from a deep-sea sediment core.</title>
        <authorList>
            <person name="Kim Y.G."/>
            <person name="Choi D.H."/>
            <person name="Hyun S."/>
            <person name="Cho B.C."/>
        </authorList>
    </citation>
    <scope>NUCLEOTIDE SEQUENCE [LARGE SCALE GENOMIC DNA]</scope>
    <source>
        <strain evidence="6 7">DSM 18246</strain>
    </source>
</reference>
<protein>
    <recommendedName>
        <fullName evidence="4">Uncharacterized methyltransferase D1B32_03980</fullName>
        <ecNumber evidence="4">2.1.1.-</ecNumber>
    </recommendedName>
</protein>
<proteinExistence type="inferred from homology"/>
<feature type="binding site" evidence="4">
    <location>
        <position position="53"/>
    </location>
    <ligand>
        <name>S-adenosyl-L-methionine</name>
        <dbReference type="ChEBI" id="CHEBI:59789"/>
    </ligand>
</feature>
<gene>
    <name evidence="6" type="ORF">D1B32_03980</name>
</gene>
<accession>A0A417YLS0</accession>
<dbReference type="PANTHER" id="PTHR43861">
    <property type="entry name" value="TRANS-ACONITATE 2-METHYLTRANSFERASE-RELATED"/>
    <property type="match status" value="1"/>
</dbReference>
<dbReference type="EMBL" id="QWEH01000002">
    <property type="protein sequence ID" value="RHW34334.1"/>
    <property type="molecule type" value="Genomic_DNA"/>
</dbReference>
<dbReference type="InterPro" id="IPR029063">
    <property type="entry name" value="SAM-dependent_MTases_sf"/>
</dbReference>
<dbReference type="GO" id="GO:0032259">
    <property type="term" value="P:methylation"/>
    <property type="evidence" value="ECO:0007669"/>
    <property type="project" value="UniProtKB-KW"/>
</dbReference>
<feature type="binding site" evidence="4">
    <location>
        <position position="96"/>
    </location>
    <ligand>
        <name>S-adenosyl-L-methionine</name>
        <dbReference type="ChEBI" id="CHEBI:59789"/>
    </ligand>
</feature>
<dbReference type="RefSeq" id="WP_095309746.1">
    <property type="nucleotide sequence ID" value="NZ_JAMAWL010000010.1"/>
</dbReference>
<dbReference type="HAMAP" id="MF_02100">
    <property type="entry name" value="Methyltr_YrrT"/>
    <property type="match status" value="1"/>
</dbReference>
<dbReference type="OrthoDB" id="465705at2"/>
<evidence type="ECO:0000313" key="6">
    <source>
        <dbReference type="EMBL" id="RHW34334.1"/>
    </source>
</evidence>
<feature type="binding site" evidence="4">
    <location>
        <position position="74"/>
    </location>
    <ligand>
        <name>S-adenosyl-L-methionine</name>
        <dbReference type="ChEBI" id="CHEBI:59789"/>
    </ligand>
</feature>
<dbReference type="AlphaFoldDB" id="A0A417YLS0"/>
<evidence type="ECO:0000256" key="4">
    <source>
        <dbReference type="HAMAP-Rule" id="MF_02100"/>
    </source>
</evidence>
<comment type="caution">
    <text evidence="6">The sequence shown here is derived from an EMBL/GenBank/DDBJ whole genome shotgun (WGS) entry which is preliminary data.</text>
</comment>
<evidence type="ECO:0000313" key="7">
    <source>
        <dbReference type="Proteomes" id="UP000285456"/>
    </source>
</evidence>
<dbReference type="InterPro" id="IPR041698">
    <property type="entry name" value="Methyltransf_25"/>
</dbReference>
<dbReference type="Pfam" id="PF13649">
    <property type="entry name" value="Methyltransf_25"/>
    <property type="match status" value="1"/>
</dbReference>
<name>A0A417YLS0_9BACI</name>
<dbReference type="SUPFAM" id="SSF53335">
    <property type="entry name" value="S-adenosyl-L-methionine-dependent methyltransferases"/>
    <property type="match status" value="1"/>
</dbReference>
<dbReference type="CDD" id="cd02440">
    <property type="entry name" value="AdoMet_MTases"/>
    <property type="match status" value="1"/>
</dbReference>
<keyword evidence="1 4" id="KW-0489">Methyltransferase</keyword>
<evidence type="ECO:0000256" key="1">
    <source>
        <dbReference type="ARBA" id="ARBA00022603"/>
    </source>
</evidence>
<dbReference type="Gene3D" id="3.40.50.150">
    <property type="entry name" value="Vaccinia Virus protein VP39"/>
    <property type="match status" value="1"/>
</dbReference>